<comment type="caution">
    <text evidence="1">The sequence shown here is derived from an EMBL/GenBank/DDBJ whole genome shotgun (WGS) entry which is preliminary data.</text>
</comment>
<dbReference type="RefSeq" id="WP_050352026.1">
    <property type="nucleotide sequence ID" value="NZ_CP073011.1"/>
</dbReference>
<dbReference type="GeneID" id="66871501"/>
<dbReference type="Proteomes" id="UP000036780">
    <property type="component" value="Unassembled WGS sequence"/>
</dbReference>
<protein>
    <recommendedName>
        <fullName evidence="3">Hydantoin racemase</fullName>
    </recommendedName>
</protein>
<proteinExistence type="predicted"/>
<accession>A0A0L0QLJ2</accession>
<dbReference type="InterPro" id="IPR001920">
    <property type="entry name" value="Asp/Glu_race"/>
</dbReference>
<dbReference type="OrthoDB" id="9791723at2"/>
<dbReference type="Pfam" id="PF01177">
    <property type="entry name" value="Asp_Glu_race"/>
    <property type="match status" value="1"/>
</dbReference>
<organism evidence="1 2">
    <name type="scientific">Virgibacillus pantothenticus</name>
    <dbReference type="NCBI Taxonomy" id="1473"/>
    <lineage>
        <taxon>Bacteria</taxon>
        <taxon>Bacillati</taxon>
        <taxon>Bacillota</taxon>
        <taxon>Bacilli</taxon>
        <taxon>Bacillales</taxon>
        <taxon>Bacillaceae</taxon>
        <taxon>Virgibacillus</taxon>
    </lineage>
</organism>
<evidence type="ECO:0000313" key="2">
    <source>
        <dbReference type="Proteomes" id="UP000036780"/>
    </source>
</evidence>
<reference evidence="2" key="1">
    <citation type="submission" date="2015-07" db="EMBL/GenBank/DDBJ databases">
        <title>Fjat-10053 dsm26.</title>
        <authorList>
            <person name="Liu B."/>
            <person name="Wang J."/>
            <person name="Zhu Y."/>
            <person name="Liu G."/>
            <person name="Chen Q."/>
            <person name="Chen Z."/>
            <person name="Lan J."/>
            <person name="Che J."/>
            <person name="Ge C."/>
            <person name="Shi H."/>
            <person name="Pan Z."/>
            <person name="Liu X."/>
        </authorList>
    </citation>
    <scope>NUCLEOTIDE SEQUENCE [LARGE SCALE GENOMIC DNA]</scope>
    <source>
        <strain evidence="2">DSM 26</strain>
    </source>
</reference>
<evidence type="ECO:0000313" key="1">
    <source>
        <dbReference type="EMBL" id="KNE19490.1"/>
    </source>
</evidence>
<dbReference type="GO" id="GO:0047661">
    <property type="term" value="F:amino-acid racemase activity"/>
    <property type="evidence" value="ECO:0007669"/>
    <property type="project" value="InterPro"/>
</dbReference>
<evidence type="ECO:0008006" key="3">
    <source>
        <dbReference type="Google" id="ProtNLM"/>
    </source>
</evidence>
<gene>
    <name evidence="1" type="ORF">AFK71_13470</name>
</gene>
<dbReference type="Gene3D" id="3.40.50.1860">
    <property type="match status" value="2"/>
</dbReference>
<dbReference type="EMBL" id="LGTO01000007">
    <property type="protein sequence ID" value="KNE19490.1"/>
    <property type="molecule type" value="Genomic_DNA"/>
</dbReference>
<name>A0A0L0QLJ2_VIRPA</name>
<sequence length="215" mass="23498">MLGIIRVLTTKDNQVLQEHGRRLTELYGIDSKSSCIASQPNGIYDDESEKAAIPKIVALAQEMAEDEEIEAITISCAADPGLKEARQAVDIPVFGAGICGAHAASMVGSKVAVVGITEQPPSAMKKQLGETFYNYAFSPRLRKTTDLFQQYAKPELLRVINKAIEAGADVILFACTGFSTIRLKAYLQKHLEVPVIDLVEAQGIAYQLFRKEQPE</sequence>
<dbReference type="PATRIC" id="fig|1473.5.peg.1298"/>
<dbReference type="InterPro" id="IPR015942">
    <property type="entry name" value="Asp/Glu/hydantoin_racemase"/>
</dbReference>
<dbReference type="AlphaFoldDB" id="A0A0L0QLJ2"/>
<keyword evidence="2" id="KW-1185">Reference proteome</keyword>